<dbReference type="EMBL" id="LCUC01000077">
    <property type="protein sequence ID" value="KKY37696.1"/>
    <property type="molecule type" value="Genomic_DNA"/>
</dbReference>
<evidence type="ECO:0000313" key="2">
    <source>
        <dbReference type="Proteomes" id="UP000034680"/>
    </source>
</evidence>
<protein>
    <submittedName>
        <fullName evidence="1">Uncharacterized protein</fullName>
    </submittedName>
</protein>
<organism evidence="1 2">
    <name type="scientific">Diaporthe ampelina</name>
    <dbReference type="NCBI Taxonomy" id="1214573"/>
    <lineage>
        <taxon>Eukaryota</taxon>
        <taxon>Fungi</taxon>
        <taxon>Dikarya</taxon>
        <taxon>Ascomycota</taxon>
        <taxon>Pezizomycotina</taxon>
        <taxon>Sordariomycetes</taxon>
        <taxon>Sordariomycetidae</taxon>
        <taxon>Diaporthales</taxon>
        <taxon>Diaporthaceae</taxon>
        <taxon>Diaporthe</taxon>
    </lineage>
</organism>
<reference evidence="1 2" key="2">
    <citation type="submission" date="2015-05" db="EMBL/GenBank/DDBJ databases">
        <authorList>
            <person name="Morales-Cruz A."/>
            <person name="Amrine K.C."/>
            <person name="Cantu D."/>
        </authorList>
    </citation>
    <scope>NUCLEOTIDE SEQUENCE [LARGE SCALE GENOMIC DNA]</scope>
    <source>
        <strain evidence="1">DA912</strain>
    </source>
</reference>
<keyword evidence="2" id="KW-1185">Reference proteome</keyword>
<sequence length="81" mass="8820">MNKSCAATRRPKPDGREDILKEDCQELIDFMKTRPGYRIGNLDVVAIAEAAMRTTRDPTCTRMVTVSGSVTCAGDCTPLVA</sequence>
<evidence type="ECO:0000313" key="1">
    <source>
        <dbReference type="EMBL" id="KKY37696.1"/>
    </source>
</evidence>
<dbReference type="AlphaFoldDB" id="A0A0G2FUM1"/>
<gene>
    <name evidence="1" type="ORF">UCDDA912_g02318</name>
</gene>
<accession>A0A0G2FUM1</accession>
<dbReference type="Proteomes" id="UP000034680">
    <property type="component" value="Unassembled WGS sequence"/>
</dbReference>
<proteinExistence type="predicted"/>
<name>A0A0G2FUM1_9PEZI</name>
<comment type="caution">
    <text evidence="1">The sequence shown here is derived from an EMBL/GenBank/DDBJ whole genome shotgun (WGS) entry which is preliminary data.</text>
</comment>
<dbReference type="OrthoDB" id="5223869at2759"/>
<reference evidence="1 2" key="1">
    <citation type="submission" date="2015-05" db="EMBL/GenBank/DDBJ databases">
        <title>Distinctive expansion of gene families associated with plant cell wall degradation and secondary metabolism in the genomes of grapevine trunk pathogens.</title>
        <authorList>
            <person name="Lawrence D.P."/>
            <person name="Travadon R."/>
            <person name="Rolshausen P.E."/>
            <person name="Baumgartner K."/>
        </authorList>
    </citation>
    <scope>NUCLEOTIDE SEQUENCE [LARGE SCALE GENOMIC DNA]</scope>
    <source>
        <strain evidence="1">DA912</strain>
    </source>
</reference>